<dbReference type="PROSITE" id="PS51464">
    <property type="entry name" value="SIS"/>
    <property type="match status" value="1"/>
</dbReference>
<dbReference type="PROSITE" id="PS51071">
    <property type="entry name" value="HTH_RPIR"/>
    <property type="match status" value="1"/>
</dbReference>
<evidence type="ECO:0000313" key="11">
    <source>
        <dbReference type="Proteomes" id="UP000550736"/>
    </source>
</evidence>
<sequence>MILDERVNTHFDKLNDNDIQIASYVNTHIEECKNMKIQDLAVHTHASNATIHRFTRKLGFDGYSDFKSFLKFENEKKNQLPSDSMEQFKQEIANTFSYLDRIDYQLLTNKMHEATTIYLYGTGRAQMNVAEEAQRILLTMHKNIIILHDVHELKMVLNKTVPEDLFFIISLSGETYQLTEVTQLLQLRQKYFISVTTMKDNSLAQQANYNIYVSSNTFYLNDGTDYSSFISYHIFFETLLRKYNERKEKNELL</sequence>
<evidence type="ECO:0000313" key="8">
    <source>
        <dbReference type="EMBL" id="TBW76580.1"/>
    </source>
</evidence>
<dbReference type="Proteomes" id="UP000291949">
    <property type="component" value="Unassembled WGS sequence"/>
</dbReference>
<gene>
    <name evidence="8" type="ORF">EQ811_06840</name>
    <name evidence="7" type="ORF">HHM13_10595</name>
    <name evidence="6" type="ORF">HHM24_10665</name>
</gene>
<dbReference type="AlphaFoldDB" id="A0A0U1E939"/>
<evidence type="ECO:0000259" key="4">
    <source>
        <dbReference type="PROSITE" id="PS51071"/>
    </source>
</evidence>
<dbReference type="eggNOG" id="COG1737">
    <property type="taxonomic scope" value="Bacteria"/>
</dbReference>
<dbReference type="EMBL" id="SCHC01000002">
    <property type="protein sequence ID" value="TBW76580.1"/>
    <property type="molecule type" value="Genomic_DNA"/>
</dbReference>
<proteinExistence type="predicted"/>
<comment type="caution">
    <text evidence="8">The sequence shown here is derived from an EMBL/GenBank/DDBJ whole genome shotgun (WGS) entry which is preliminary data.</text>
</comment>
<dbReference type="CDD" id="cd05013">
    <property type="entry name" value="SIS_RpiR"/>
    <property type="match status" value="1"/>
</dbReference>
<name>A0A0U1E939_STACP</name>
<accession>A0A0U1E939</accession>
<dbReference type="InterPro" id="IPR047640">
    <property type="entry name" value="RpiR-like"/>
</dbReference>
<dbReference type="EMBL" id="JABBLX010000044">
    <property type="protein sequence ID" value="NMK98509.1"/>
    <property type="molecule type" value="Genomic_DNA"/>
</dbReference>
<protein>
    <submittedName>
        <fullName evidence="8">MurR/RpiR family transcriptional regulator</fullName>
    </submittedName>
</protein>
<dbReference type="SUPFAM" id="SSF53697">
    <property type="entry name" value="SIS domain"/>
    <property type="match status" value="1"/>
</dbReference>
<evidence type="ECO:0000313" key="6">
    <source>
        <dbReference type="EMBL" id="NMK55179.1"/>
    </source>
</evidence>
<dbReference type="PANTHER" id="PTHR30514">
    <property type="entry name" value="GLUCOKINASE"/>
    <property type="match status" value="1"/>
</dbReference>
<dbReference type="InterPro" id="IPR000281">
    <property type="entry name" value="HTH_RpiR"/>
</dbReference>
<evidence type="ECO:0000259" key="5">
    <source>
        <dbReference type="PROSITE" id="PS51464"/>
    </source>
</evidence>
<dbReference type="InterPro" id="IPR001347">
    <property type="entry name" value="SIS_dom"/>
</dbReference>
<dbReference type="GO" id="GO:0097367">
    <property type="term" value="F:carbohydrate derivative binding"/>
    <property type="evidence" value="ECO:0007669"/>
    <property type="project" value="InterPro"/>
</dbReference>
<organism evidence="8 9">
    <name type="scientific">Staphylococcus capitis</name>
    <dbReference type="NCBI Taxonomy" id="29388"/>
    <lineage>
        <taxon>Bacteria</taxon>
        <taxon>Bacillati</taxon>
        <taxon>Bacillota</taxon>
        <taxon>Bacilli</taxon>
        <taxon>Bacillales</taxon>
        <taxon>Staphylococcaceae</taxon>
        <taxon>Staphylococcus</taxon>
    </lineage>
</organism>
<dbReference type="Pfam" id="PF01380">
    <property type="entry name" value="SIS"/>
    <property type="match status" value="1"/>
</dbReference>
<keyword evidence="2" id="KW-0238">DNA-binding</keyword>
<feature type="domain" description="SIS" evidence="5">
    <location>
        <begin position="107"/>
        <end position="245"/>
    </location>
</feature>
<dbReference type="InterPro" id="IPR036388">
    <property type="entry name" value="WH-like_DNA-bd_sf"/>
</dbReference>
<keyword evidence="10" id="KW-1185">Reference proteome</keyword>
<dbReference type="RefSeq" id="WP_002432676.1">
    <property type="nucleotide sequence ID" value="NZ_AP014956.1"/>
</dbReference>
<evidence type="ECO:0000313" key="10">
    <source>
        <dbReference type="Proteomes" id="UP000538955"/>
    </source>
</evidence>
<dbReference type="Gene3D" id="3.40.50.10490">
    <property type="entry name" value="Glucose-6-phosphate isomerase like protein, domain 1"/>
    <property type="match status" value="1"/>
</dbReference>
<evidence type="ECO:0000256" key="1">
    <source>
        <dbReference type="ARBA" id="ARBA00023015"/>
    </source>
</evidence>
<dbReference type="InterPro" id="IPR035472">
    <property type="entry name" value="RpiR-like_SIS"/>
</dbReference>
<dbReference type="SUPFAM" id="SSF46689">
    <property type="entry name" value="Homeodomain-like"/>
    <property type="match status" value="1"/>
</dbReference>
<dbReference type="Proteomes" id="UP000538955">
    <property type="component" value="Unassembled WGS sequence"/>
</dbReference>
<dbReference type="InterPro" id="IPR046348">
    <property type="entry name" value="SIS_dom_sf"/>
</dbReference>
<dbReference type="EMBL" id="JABBMI010000080">
    <property type="protein sequence ID" value="NMK55179.1"/>
    <property type="molecule type" value="Genomic_DNA"/>
</dbReference>
<dbReference type="Pfam" id="PF01418">
    <property type="entry name" value="HTH_6"/>
    <property type="match status" value="1"/>
</dbReference>
<keyword evidence="1" id="KW-0805">Transcription regulation</keyword>
<feature type="domain" description="HTH rpiR-type" evidence="4">
    <location>
        <begin position="1"/>
        <end position="77"/>
    </location>
</feature>
<reference evidence="8 9" key="1">
    <citation type="journal article" date="2019" name="Sci. Transl. Med.">
        <title>Quorum sensing between bacterial species on the skin protects against epidermal injury in atopic dermatitis.</title>
        <authorList>
            <person name="Williams M.R."/>
        </authorList>
    </citation>
    <scope>NUCLEOTIDE SEQUENCE [LARGE SCALE GENOMIC DNA]</scope>
    <source>
        <strain evidence="8 9">H8</strain>
    </source>
</reference>
<evidence type="ECO:0000313" key="7">
    <source>
        <dbReference type="EMBL" id="NMK98509.1"/>
    </source>
</evidence>
<evidence type="ECO:0000256" key="3">
    <source>
        <dbReference type="ARBA" id="ARBA00023163"/>
    </source>
</evidence>
<keyword evidence="3" id="KW-0804">Transcription</keyword>
<dbReference type="GO" id="GO:0003700">
    <property type="term" value="F:DNA-binding transcription factor activity"/>
    <property type="evidence" value="ECO:0007669"/>
    <property type="project" value="InterPro"/>
</dbReference>
<dbReference type="PANTHER" id="PTHR30514:SF1">
    <property type="entry name" value="HTH-TYPE TRANSCRIPTIONAL REGULATOR HEXR-RELATED"/>
    <property type="match status" value="1"/>
</dbReference>
<evidence type="ECO:0000256" key="2">
    <source>
        <dbReference type="ARBA" id="ARBA00023125"/>
    </source>
</evidence>
<reference evidence="10 11" key="2">
    <citation type="submission" date="2020-04" db="EMBL/GenBank/DDBJ databases">
        <title>The Epidemiology and Molecular Characteristics of Linezolid-Resistant Staphylococcus capitis in Huashan Hospital, Shanghai.</title>
        <authorList>
            <person name="Ding L."/>
            <person name="Li P."/>
            <person name="Yang Y."/>
            <person name="Lin D."/>
            <person name="Xu X."/>
        </authorList>
    </citation>
    <scope>NUCLEOTIDE SEQUENCE [LARGE SCALE GENOMIC DNA]</scope>
    <source>
        <strain evidence="7 11">12-86</strain>
        <strain evidence="6 10">17-84</strain>
    </source>
</reference>
<dbReference type="GO" id="GO:0003677">
    <property type="term" value="F:DNA binding"/>
    <property type="evidence" value="ECO:0007669"/>
    <property type="project" value="UniProtKB-KW"/>
</dbReference>
<evidence type="ECO:0000313" key="9">
    <source>
        <dbReference type="Proteomes" id="UP000291949"/>
    </source>
</evidence>
<dbReference type="Gene3D" id="1.10.10.10">
    <property type="entry name" value="Winged helix-like DNA-binding domain superfamily/Winged helix DNA-binding domain"/>
    <property type="match status" value="1"/>
</dbReference>
<dbReference type="GO" id="GO:1901135">
    <property type="term" value="P:carbohydrate derivative metabolic process"/>
    <property type="evidence" value="ECO:0007669"/>
    <property type="project" value="InterPro"/>
</dbReference>
<dbReference type="InterPro" id="IPR009057">
    <property type="entry name" value="Homeodomain-like_sf"/>
</dbReference>
<dbReference type="Proteomes" id="UP000550736">
    <property type="component" value="Unassembled WGS sequence"/>
</dbReference>